<proteinExistence type="predicted"/>
<keyword evidence="1" id="KW-0472">Membrane</keyword>
<gene>
    <name evidence="2" type="ORF">CH330_08400</name>
</gene>
<dbReference type="EMBL" id="NOZP01000152">
    <property type="protein sequence ID" value="OYD14556.1"/>
    <property type="molecule type" value="Genomic_DNA"/>
</dbReference>
<name>A0A235BQS4_UNCW3</name>
<feature type="transmembrane region" description="Helical" evidence="1">
    <location>
        <begin position="47"/>
        <end position="69"/>
    </location>
</feature>
<evidence type="ECO:0000256" key="1">
    <source>
        <dbReference type="SAM" id="Phobius"/>
    </source>
</evidence>
<reference evidence="2 3" key="1">
    <citation type="submission" date="2017-07" db="EMBL/GenBank/DDBJ databases">
        <title>Recovery of genomes from metagenomes via a dereplication, aggregation, and scoring strategy.</title>
        <authorList>
            <person name="Sieber C.M."/>
            <person name="Probst A.J."/>
            <person name="Sharrar A."/>
            <person name="Thomas B.C."/>
            <person name="Hess M."/>
            <person name="Tringe S.G."/>
            <person name="Banfield J.F."/>
        </authorList>
    </citation>
    <scope>NUCLEOTIDE SEQUENCE [LARGE SCALE GENOMIC DNA]</scope>
    <source>
        <strain evidence="2">JGI_Cruoil_03_51_56</strain>
    </source>
</reference>
<accession>A0A235BQS4</accession>
<organism evidence="2 3">
    <name type="scientific">candidate division WOR-3 bacterium JGI_Cruoil_03_51_56</name>
    <dbReference type="NCBI Taxonomy" id="1973747"/>
    <lineage>
        <taxon>Bacteria</taxon>
        <taxon>Bacteria division WOR-3</taxon>
    </lineage>
</organism>
<dbReference type="AlphaFoldDB" id="A0A235BQS4"/>
<dbReference type="Proteomes" id="UP000215559">
    <property type="component" value="Unassembled WGS sequence"/>
</dbReference>
<protein>
    <submittedName>
        <fullName evidence="2">Uncharacterized protein</fullName>
    </submittedName>
</protein>
<keyword evidence="1" id="KW-1133">Transmembrane helix</keyword>
<feature type="transmembrane region" description="Helical" evidence="1">
    <location>
        <begin position="20"/>
        <end position="41"/>
    </location>
</feature>
<keyword evidence="1" id="KW-0812">Transmembrane</keyword>
<comment type="caution">
    <text evidence="2">The sequence shown here is derived from an EMBL/GenBank/DDBJ whole genome shotgun (WGS) entry which is preliminary data.</text>
</comment>
<evidence type="ECO:0000313" key="3">
    <source>
        <dbReference type="Proteomes" id="UP000215559"/>
    </source>
</evidence>
<evidence type="ECO:0000313" key="2">
    <source>
        <dbReference type="EMBL" id="OYD14556.1"/>
    </source>
</evidence>
<sequence>MKSGKGLNQIRTVLPLEYRYNTRLAGALTGGTILLIGILFFGSGPFVLVLFLLALAGIAVGLFGLIADARGFIHSIGKRLVVTDEQIQEVDEKGQMRWQVRSEDILSVHVISNRPVFPLGMANRWCAEVWSLELQSGRILRVPVWLLPDRGRRFKQRLDAFLERRDFRPA</sequence>